<evidence type="ECO:0000256" key="1">
    <source>
        <dbReference type="PROSITE-ProRule" id="PRU00703"/>
    </source>
</evidence>
<dbReference type="InterPro" id="IPR000644">
    <property type="entry name" value="CBS_dom"/>
</dbReference>
<dbReference type="KEGG" id="mri:Mal4_43580"/>
<dbReference type="CDD" id="cd02205">
    <property type="entry name" value="CBS_pair_SF"/>
    <property type="match status" value="1"/>
</dbReference>
<dbReference type="OrthoDB" id="265054at2"/>
<accession>A0A517ZBX8</accession>
<protein>
    <submittedName>
        <fullName evidence="3">CBS domain protein</fullName>
    </submittedName>
</protein>
<sequence>MGLKENLANEPVRRLNLRPAVIVPPEAKIREGILAMRNAHLGCVIIAGEDHKPVGMFTEGILRQLLAENPAVIDEPIGDRAARTFPWVALDDSIQTVLDAMQANNTRFICVVDSEGRVCALTGQKGLMEYVAEHFPRQVMVQRVGTPYARQREGA</sequence>
<dbReference type="EMBL" id="CP036275">
    <property type="protein sequence ID" value="QDU40004.1"/>
    <property type="molecule type" value="Genomic_DNA"/>
</dbReference>
<dbReference type="Gene3D" id="3.10.580.10">
    <property type="entry name" value="CBS-domain"/>
    <property type="match status" value="1"/>
</dbReference>
<keyword evidence="1" id="KW-0129">CBS domain</keyword>
<reference evidence="3 4" key="1">
    <citation type="submission" date="2019-02" db="EMBL/GenBank/DDBJ databases">
        <title>Deep-cultivation of Planctomycetes and their phenomic and genomic characterization uncovers novel biology.</title>
        <authorList>
            <person name="Wiegand S."/>
            <person name="Jogler M."/>
            <person name="Boedeker C."/>
            <person name="Pinto D."/>
            <person name="Vollmers J."/>
            <person name="Rivas-Marin E."/>
            <person name="Kohn T."/>
            <person name="Peeters S.H."/>
            <person name="Heuer A."/>
            <person name="Rast P."/>
            <person name="Oberbeckmann S."/>
            <person name="Bunk B."/>
            <person name="Jeske O."/>
            <person name="Meyerdierks A."/>
            <person name="Storesund J.E."/>
            <person name="Kallscheuer N."/>
            <person name="Luecker S."/>
            <person name="Lage O.M."/>
            <person name="Pohl T."/>
            <person name="Merkel B.J."/>
            <person name="Hornburger P."/>
            <person name="Mueller R.-W."/>
            <person name="Bruemmer F."/>
            <person name="Labrenz M."/>
            <person name="Spormann A.M."/>
            <person name="Op den Camp H."/>
            <person name="Overmann J."/>
            <person name="Amann R."/>
            <person name="Jetten M.S.M."/>
            <person name="Mascher T."/>
            <person name="Medema M.H."/>
            <person name="Devos D.P."/>
            <person name="Kaster A.-K."/>
            <person name="Ovreas L."/>
            <person name="Rohde M."/>
            <person name="Galperin M.Y."/>
            <person name="Jogler C."/>
        </authorList>
    </citation>
    <scope>NUCLEOTIDE SEQUENCE [LARGE SCALE GENOMIC DNA]</scope>
    <source>
        <strain evidence="3 4">Mal4</strain>
    </source>
</reference>
<proteinExistence type="predicted"/>
<evidence type="ECO:0000259" key="2">
    <source>
        <dbReference type="PROSITE" id="PS51371"/>
    </source>
</evidence>
<dbReference type="Proteomes" id="UP000320496">
    <property type="component" value="Chromosome"/>
</dbReference>
<dbReference type="PROSITE" id="PS51371">
    <property type="entry name" value="CBS"/>
    <property type="match status" value="1"/>
</dbReference>
<keyword evidence="4" id="KW-1185">Reference proteome</keyword>
<gene>
    <name evidence="3" type="ORF">Mal4_43580</name>
</gene>
<dbReference type="AlphaFoldDB" id="A0A517ZBX8"/>
<feature type="domain" description="CBS" evidence="2">
    <location>
        <begin position="81"/>
        <end position="139"/>
    </location>
</feature>
<evidence type="ECO:0000313" key="3">
    <source>
        <dbReference type="EMBL" id="QDU40004.1"/>
    </source>
</evidence>
<dbReference type="SUPFAM" id="SSF54631">
    <property type="entry name" value="CBS-domain pair"/>
    <property type="match status" value="1"/>
</dbReference>
<name>A0A517ZBX8_9PLAN</name>
<dbReference type="Pfam" id="PF00571">
    <property type="entry name" value="CBS"/>
    <property type="match status" value="2"/>
</dbReference>
<dbReference type="InterPro" id="IPR046342">
    <property type="entry name" value="CBS_dom_sf"/>
</dbReference>
<dbReference type="RefSeq" id="WP_145371131.1">
    <property type="nucleotide sequence ID" value="NZ_CP036275.1"/>
</dbReference>
<organism evidence="3 4">
    <name type="scientific">Maioricimonas rarisocia</name>
    <dbReference type="NCBI Taxonomy" id="2528026"/>
    <lineage>
        <taxon>Bacteria</taxon>
        <taxon>Pseudomonadati</taxon>
        <taxon>Planctomycetota</taxon>
        <taxon>Planctomycetia</taxon>
        <taxon>Planctomycetales</taxon>
        <taxon>Planctomycetaceae</taxon>
        <taxon>Maioricimonas</taxon>
    </lineage>
</organism>
<evidence type="ECO:0000313" key="4">
    <source>
        <dbReference type="Proteomes" id="UP000320496"/>
    </source>
</evidence>